<protein>
    <recommendedName>
        <fullName evidence="2">C2H2-type domain-containing protein</fullName>
    </recommendedName>
</protein>
<keyword evidence="1" id="KW-0479">Metal-binding</keyword>
<dbReference type="EMBL" id="AYCK01016627">
    <property type="status" value="NOT_ANNOTATED_CDS"/>
    <property type="molecule type" value="Genomic_DNA"/>
</dbReference>
<reference evidence="3" key="3">
    <citation type="submission" date="2025-09" db="UniProtKB">
        <authorList>
            <consortium name="Ensembl"/>
        </authorList>
    </citation>
    <scope>IDENTIFICATION</scope>
</reference>
<dbReference type="PROSITE" id="PS50157">
    <property type="entry name" value="ZINC_FINGER_C2H2_2"/>
    <property type="match status" value="1"/>
</dbReference>
<dbReference type="InterPro" id="IPR013087">
    <property type="entry name" value="Znf_C2H2_type"/>
</dbReference>
<keyword evidence="1" id="KW-0863">Zinc-finger</keyword>
<name>A0A087XDC3_POEFO</name>
<organism evidence="3 4">
    <name type="scientific">Poecilia formosa</name>
    <name type="common">Amazon molly</name>
    <name type="synonym">Limia formosa</name>
    <dbReference type="NCBI Taxonomy" id="48698"/>
    <lineage>
        <taxon>Eukaryota</taxon>
        <taxon>Metazoa</taxon>
        <taxon>Chordata</taxon>
        <taxon>Craniata</taxon>
        <taxon>Vertebrata</taxon>
        <taxon>Euteleostomi</taxon>
        <taxon>Actinopterygii</taxon>
        <taxon>Neopterygii</taxon>
        <taxon>Teleostei</taxon>
        <taxon>Neoteleostei</taxon>
        <taxon>Acanthomorphata</taxon>
        <taxon>Ovalentaria</taxon>
        <taxon>Atherinomorphae</taxon>
        <taxon>Cyprinodontiformes</taxon>
        <taxon>Poeciliidae</taxon>
        <taxon>Poeciliinae</taxon>
        <taxon>Poecilia</taxon>
    </lineage>
</organism>
<dbReference type="GeneTree" id="ENSGT00400000024060"/>
<proteinExistence type="predicted"/>
<dbReference type="STRING" id="48698.ENSPFOP00000003776"/>
<dbReference type="Ensembl" id="ENSPFOT00000003784.1">
    <property type="protein sequence ID" value="ENSPFOP00000003776.1"/>
    <property type="gene ID" value="ENSPFOG00000003927.1"/>
</dbReference>
<reference evidence="3" key="2">
    <citation type="submission" date="2025-08" db="UniProtKB">
        <authorList>
            <consortium name="Ensembl"/>
        </authorList>
    </citation>
    <scope>IDENTIFICATION</scope>
</reference>
<sequence>LISRRASDPDCAPLPTLFPASISTVELSLSSAPRSAKNIVFLSTDRDWRKALGSGFKLPAVVTVGLKVPWRELRCPLCSIILKTAKDGFSDFLRKHQARKINWFCIKCHSLKQNSHSATCHAAKCGLNKHACPTANKTFKCETCPASFRTSRGLSMHTKKHGSAGRKRRAGEPDDGFLSNLEGLFTPLPSPINKRVKQPKRTLKSCMLTIIRNEDVPPGGLHPLKSSPAHVNKTLSYVRQMKRSNKISTRNPWKPSRFRAVKRNIRAGYQTIQSLYKNNAAAAASLILDGKEARSCNIPNELWEKQDKYTELGVFDTLPEADNEPLLMPVTPGEVMAALQGSRGKSAPGLDGIRKSHLSRWDKDGQLLACLFNTILYNSKLPKLLKRSRTTLVPKSSDQEKLKSIDCWRPITLSSTILRLFSRILCDRLGEACPIHPSQKGFIRGEGCSWKTLDVKIKKCGGFFLKATKQSMTLNECADWKINADPIPMISEAQPYKYLGVEVSPRKGILPSDPLKEITQILCKIGRAPLKPTQKVKMLVTYDIPRVVYAADMSLVSMVDLKRADLEIRNRVKSWLHLSPSTADGLFYSARVDGGLGLPKLEKQIPICQVKRWCKMMQAKDIKCRTLAPSLLPKLEIARRWKVATEEEGEGELLEKLALTDPATVGKKWRESEYKRWCGLKCQGRGLTTFAKDPISNNWLGDHKGLHESDYILALQLRSNTVGTLTTLSRGRHRNTTCRAGGKGWEGTAHIVSQCKSFKKNRMANHNIYRLLASIGLSLGWEVMQEKRITCPLLGTAVPDLIMIKDGRGLVVDVAICFEMKPATLRHRAETKVNKYEKLAPQICNTFGLTDVQTYGFPLGARGKWYGGNSEVLKQMGLPRSKRRTVAKLFSVVAIRGTTKLLKAFK</sequence>
<keyword evidence="4" id="KW-1185">Reference proteome</keyword>
<reference evidence="4" key="1">
    <citation type="submission" date="2013-10" db="EMBL/GenBank/DDBJ databases">
        <authorList>
            <person name="Schartl M."/>
            <person name="Warren W."/>
        </authorList>
    </citation>
    <scope>NUCLEOTIDE SEQUENCE [LARGE SCALE GENOMIC DNA]</scope>
    <source>
        <strain evidence="4">female</strain>
    </source>
</reference>
<evidence type="ECO:0000256" key="1">
    <source>
        <dbReference type="PROSITE-ProRule" id="PRU00042"/>
    </source>
</evidence>
<evidence type="ECO:0000313" key="3">
    <source>
        <dbReference type="Ensembl" id="ENSPFOP00000003776.1"/>
    </source>
</evidence>
<dbReference type="eggNOG" id="KOG1075">
    <property type="taxonomic scope" value="Eukaryota"/>
</dbReference>
<evidence type="ECO:0000259" key="2">
    <source>
        <dbReference type="PROSITE" id="PS50157"/>
    </source>
</evidence>
<dbReference type="AlphaFoldDB" id="A0A087XDC3"/>
<dbReference type="OMA" id="XLARSAS"/>
<dbReference type="Proteomes" id="UP000028760">
    <property type="component" value="Unassembled WGS sequence"/>
</dbReference>
<feature type="domain" description="C2H2-type" evidence="2">
    <location>
        <begin position="139"/>
        <end position="161"/>
    </location>
</feature>
<evidence type="ECO:0000313" key="4">
    <source>
        <dbReference type="Proteomes" id="UP000028760"/>
    </source>
</evidence>
<keyword evidence="1" id="KW-0862">Zinc</keyword>
<dbReference type="GO" id="GO:0008270">
    <property type="term" value="F:zinc ion binding"/>
    <property type="evidence" value="ECO:0007669"/>
    <property type="project" value="UniProtKB-KW"/>
</dbReference>
<accession>A0A087XDC3</accession>
<dbReference type="PROSITE" id="PS00028">
    <property type="entry name" value="ZINC_FINGER_C2H2_1"/>
    <property type="match status" value="1"/>
</dbReference>
<dbReference type="PANTHER" id="PTHR19446">
    <property type="entry name" value="REVERSE TRANSCRIPTASES"/>
    <property type="match status" value="1"/>
</dbReference>